<reference evidence="1 2" key="1">
    <citation type="journal article" date="2023" name="Life. Sci Alliance">
        <title>Evolutionary insights into 3D genome organization and epigenetic landscape of Vigna mungo.</title>
        <authorList>
            <person name="Junaid A."/>
            <person name="Singh B."/>
            <person name="Bhatia S."/>
        </authorList>
    </citation>
    <scope>NUCLEOTIDE SEQUENCE [LARGE SCALE GENOMIC DNA]</scope>
    <source>
        <strain evidence="1">Urdbean</strain>
    </source>
</reference>
<feature type="non-terminal residue" evidence="1">
    <location>
        <position position="101"/>
    </location>
</feature>
<accession>A0AAQ3NE44</accession>
<keyword evidence="2" id="KW-1185">Reference proteome</keyword>
<proteinExistence type="predicted"/>
<organism evidence="1 2">
    <name type="scientific">Vigna mungo</name>
    <name type="common">Black gram</name>
    <name type="synonym">Phaseolus mungo</name>
    <dbReference type="NCBI Taxonomy" id="3915"/>
    <lineage>
        <taxon>Eukaryota</taxon>
        <taxon>Viridiplantae</taxon>
        <taxon>Streptophyta</taxon>
        <taxon>Embryophyta</taxon>
        <taxon>Tracheophyta</taxon>
        <taxon>Spermatophyta</taxon>
        <taxon>Magnoliopsida</taxon>
        <taxon>eudicotyledons</taxon>
        <taxon>Gunneridae</taxon>
        <taxon>Pentapetalae</taxon>
        <taxon>rosids</taxon>
        <taxon>fabids</taxon>
        <taxon>Fabales</taxon>
        <taxon>Fabaceae</taxon>
        <taxon>Papilionoideae</taxon>
        <taxon>50 kb inversion clade</taxon>
        <taxon>NPAAA clade</taxon>
        <taxon>indigoferoid/millettioid clade</taxon>
        <taxon>Phaseoleae</taxon>
        <taxon>Vigna</taxon>
    </lineage>
</organism>
<sequence>MPIPRLLVIAVIHCRSRNFNQKTVVTDECPFSPPLPFTDNQRISRPCCMRCKLCHIRKEPKRKETTFLSTYVLVCLSIYTNTHTHICAYSLSDVLSSCLVF</sequence>
<dbReference type="Proteomes" id="UP001374535">
    <property type="component" value="Chromosome 6"/>
</dbReference>
<evidence type="ECO:0000313" key="1">
    <source>
        <dbReference type="EMBL" id="WVZ06398.1"/>
    </source>
</evidence>
<gene>
    <name evidence="1" type="ORF">V8G54_019744</name>
</gene>
<protein>
    <submittedName>
        <fullName evidence="1">Uncharacterized protein</fullName>
    </submittedName>
</protein>
<name>A0AAQ3NE44_VIGMU</name>
<evidence type="ECO:0000313" key="2">
    <source>
        <dbReference type="Proteomes" id="UP001374535"/>
    </source>
</evidence>
<dbReference type="AlphaFoldDB" id="A0AAQ3NE44"/>
<dbReference type="EMBL" id="CP144695">
    <property type="protein sequence ID" value="WVZ06398.1"/>
    <property type="molecule type" value="Genomic_DNA"/>
</dbReference>